<protein>
    <submittedName>
        <fullName evidence="2">Uncharacterized protein</fullName>
    </submittedName>
</protein>
<accession>A0AAN9QGL9</accession>
<evidence type="ECO:0000256" key="1">
    <source>
        <dbReference type="SAM" id="MobiDB-lite"/>
    </source>
</evidence>
<sequence length="232" mass="24187">MCNSHTLLIMRGVNEVLEGEWVTDDGAPTVGEGNFQAAAPDKETELDHRYHGNLAAERKYFAVGGNVVGNCAATHDNMRQSAICARMSCDGGPARWYSVGSGNFGAKSVINIAIINGVRDNKGGDDEGGGGPGNPDKETELDHRYHGNLAAERKYFAVGGNVVGNCAATHDNMRQSAICARMSCDGGPARWYSVGSGNFGAKSVINIAIINGVRDNKGGDDEGGGGPGNVSI</sequence>
<proteinExistence type="predicted"/>
<dbReference type="Proteomes" id="UP001374584">
    <property type="component" value="Unassembled WGS sequence"/>
</dbReference>
<comment type="caution">
    <text evidence="2">The sequence shown here is derived from an EMBL/GenBank/DDBJ whole genome shotgun (WGS) entry which is preliminary data.</text>
</comment>
<dbReference type="AlphaFoldDB" id="A0AAN9QGL9"/>
<evidence type="ECO:0000313" key="2">
    <source>
        <dbReference type="EMBL" id="KAK7334579.1"/>
    </source>
</evidence>
<keyword evidence="3" id="KW-1185">Reference proteome</keyword>
<evidence type="ECO:0000313" key="3">
    <source>
        <dbReference type="Proteomes" id="UP001374584"/>
    </source>
</evidence>
<reference evidence="2 3" key="1">
    <citation type="submission" date="2024-01" db="EMBL/GenBank/DDBJ databases">
        <title>The genomes of 5 underutilized Papilionoideae crops provide insights into root nodulation and disease resistanc.</title>
        <authorList>
            <person name="Jiang F."/>
        </authorList>
    </citation>
    <scope>NUCLEOTIDE SEQUENCE [LARGE SCALE GENOMIC DNA]</scope>
    <source>
        <strain evidence="2">JINMINGXINNONG_FW02</strain>
        <tissue evidence="2">Leaves</tissue>
    </source>
</reference>
<organism evidence="2 3">
    <name type="scientific">Phaseolus coccineus</name>
    <name type="common">Scarlet runner bean</name>
    <name type="synonym">Phaseolus multiflorus</name>
    <dbReference type="NCBI Taxonomy" id="3886"/>
    <lineage>
        <taxon>Eukaryota</taxon>
        <taxon>Viridiplantae</taxon>
        <taxon>Streptophyta</taxon>
        <taxon>Embryophyta</taxon>
        <taxon>Tracheophyta</taxon>
        <taxon>Spermatophyta</taxon>
        <taxon>Magnoliopsida</taxon>
        <taxon>eudicotyledons</taxon>
        <taxon>Gunneridae</taxon>
        <taxon>Pentapetalae</taxon>
        <taxon>rosids</taxon>
        <taxon>fabids</taxon>
        <taxon>Fabales</taxon>
        <taxon>Fabaceae</taxon>
        <taxon>Papilionoideae</taxon>
        <taxon>50 kb inversion clade</taxon>
        <taxon>NPAAA clade</taxon>
        <taxon>indigoferoid/millettioid clade</taxon>
        <taxon>Phaseoleae</taxon>
        <taxon>Phaseolus</taxon>
    </lineage>
</organism>
<gene>
    <name evidence="2" type="ORF">VNO80_26339</name>
</gene>
<name>A0AAN9QGL9_PHACN</name>
<dbReference type="EMBL" id="JAYMYR010000010">
    <property type="protein sequence ID" value="KAK7334579.1"/>
    <property type="molecule type" value="Genomic_DNA"/>
</dbReference>
<feature type="region of interest" description="Disordered" evidence="1">
    <location>
        <begin position="121"/>
        <end position="141"/>
    </location>
</feature>